<dbReference type="InterPro" id="IPR007197">
    <property type="entry name" value="rSAM"/>
</dbReference>
<evidence type="ECO:0000259" key="5">
    <source>
        <dbReference type="PROSITE" id="PS51918"/>
    </source>
</evidence>
<dbReference type="InterPro" id="IPR050377">
    <property type="entry name" value="Radical_SAM_PqqE_MftC-like"/>
</dbReference>
<dbReference type="CDD" id="cd21109">
    <property type="entry name" value="SPASM"/>
    <property type="match status" value="1"/>
</dbReference>
<evidence type="ECO:0000256" key="3">
    <source>
        <dbReference type="ARBA" id="ARBA00023004"/>
    </source>
</evidence>
<name>A0A8T5UUD0_9EURY</name>
<reference evidence="7" key="1">
    <citation type="journal article" date="2022" name="Microbiol. Resour. Announc.">
        <title>Draft Genome Sequence of a Methanogenic Archaeon from West Spitsbergen Permafrost.</title>
        <authorList>
            <person name="Trubitsyn V."/>
            <person name="Rivkina E."/>
            <person name="Shcherbakova V."/>
        </authorList>
    </citation>
    <scope>NUCLEOTIDE SEQUENCE [LARGE SCALE GENOMIC DNA]</scope>
    <source>
        <strain evidence="7">VT</strain>
    </source>
</reference>
<sequence>MIRKHYDGYNFVGIPETGITFRWGKNFKENPYMAPWPELADISISNYCTNECEYCYRSSNPEGKLISIKNYEFILEQLTSNKYGAVFQVALGGGEPLLHPDFNEILEITKEKFNIIPNYTTSGKFFDEKNIESTKKYCGAIAISYDPYRDLSLDELYKIGSNLFENDIKANIHYVISEKTLDNAIEIIEGKYDKYFEMFNAIIFLTHKPFGRADNQDSIKSPDKLNSFLNLIDNPISKVRIGFDACFVPILMKNTDVDNNMIDSCECGFFSVYIDENLNVMPCSFCNNDKYKYNLKEFNFEDIWQNKFLDYRNSITEYGRTDCGDCDKLSECRGKCPFFDELFLCEILF</sequence>
<accession>A0A8T5UUD0</accession>
<keyword evidence="4" id="KW-0411">Iron-sulfur</keyword>
<dbReference type="AlphaFoldDB" id="A0A8T5UUD0"/>
<organism evidence="6 7">
    <name type="scientific">Methanobacterium spitsbergense</name>
    <dbReference type="NCBI Taxonomy" id="2874285"/>
    <lineage>
        <taxon>Archaea</taxon>
        <taxon>Methanobacteriati</taxon>
        <taxon>Methanobacteriota</taxon>
        <taxon>Methanomada group</taxon>
        <taxon>Methanobacteria</taxon>
        <taxon>Methanobacteriales</taxon>
        <taxon>Methanobacteriaceae</taxon>
        <taxon>Methanobacterium</taxon>
    </lineage>
</organism>
<dbReference type="PROSITE" id="PS51918">
    <property type="entry name" value="RADICAL_SAM"/>
    <property type="match status" value="1"/>
</dbReference>
<dbReference type="Proteomes" id="UP000825933">
    <property type="component" value="Unassembled WGS sequence"/>
</dbReference>
<dbReference type="GO" id="GO:0051536">
    <property type="term" value="F:iron-sulfur cluster binding"/>
    <property type="evidence" value="ECO:0007669"/>
    <property type="project" value="UniProtKB-KW"/>
</dbReference>
<dbReference type="InterPro" id="IPR058240">
    <property type="entry name" value="rSAM_sf"/>
</dbReference>
<dbReference type="GO" id="GO:0046872">
    <property type="term" value="F:metal ion binding"/>
    <property type="evidence" value="ECO:0007669"/>
    <property type="project" value="UniProtKB-KW"/>
</dbReference>
<dbReference type="SFLD" id="SFLDS00029">
    <property type="entry name" value="Radical_SAM"/>
    <property type="match status" value="1"/>
</dbReference>
<dbReference type="CDD" id="cd01335">
    <property type="entry name" value="Radical_SAM"/>
    <property type="match status" value="1"/>
</dbReference>
<dbReference type="NCBIfam" id="TIGR04085">
    <property type="entry name" value="rSAM_more_4Fe4S"/>
    <property type="match status" value="1"/>
</dbReference>
<keyword evidence="1" id="KW-0949">S-adenosyl-L-methionine</keyword>
<dbReference type="EMBL" id="JAIOUQ010000001">
    <property type="protein sequence ID" value="MBZ2164473.1"/>
    <property type="molecule type" value="Genomic_DNA"/>
</dbReference>
<dbReference type="InterPro" id="IPR013785">
    <property type="entry name" value="Aldolase_TIM"/>
</dbReference>
<dbReference type="SFLD" id="SFLDG01067">
    <property type="entry name" value="SPASM/twitch_domain_containing"/>
    <property type="match status" value="1"/>
</dbReference>
<evidence type="ECO:0000256" key="2">
    <source>
        <dbReference type="ARBA" id="ARBA00022723"/>
    </source>
</evidence>
<dbReference type="PANTHER" id="PTHR11228:SF7">
    <property type="entry name" value="PQQA PEPTIDE CYCLASE"/>
    <property type="match status" value="1"/>
</dbReference>
<keyword evidence="3" id="KW-0408">Iron</keyword>
<dbReference type="Gene3D" id="3.20.20.70">
    <property type="entry name" value="Aldolase class I"/>
    <property type="match status" value="1"/>
</dbReference>
<gene>
    <name evidence="6" type="ORF">K8N75_00180</name>
</gene>
<dbReference type="PANTHER" id="PTHR11228">
    <property type="entry name" value="RADICAL SAM DOMAIN PROTEIN"/>
    <property type="match status" value="1"/>
</dbReference>
<evidence type="ECO:0000313" key="6">
    <source>
        <dbReference type="EMBL" id="MBZ2164473.1"/>
    </source>
</evidence>
<feature type="domain" description="Radical SAM core" evidence="5">
    <location>
        <begin position="34"/>
        <end position="244"/>
    </location>
</feature>
<dbReference type="SUPFAM" id="SSF102114">
    <property type="entry name" value="Radical SAM enzymes"/>
    <property type="match status" value="1"/>
</dbReference>
<dbReference type="InterPro" id="IPR023885">
    <property type="entry name" value="4Fe4S-binding_SPASM_dom"/>
</dbReference>
<dbReference type="Pfam" id="PF04055">
    <property type="entry name" value="Radical_SAM"/>
    <property type="match status" value="1"/>
</dbReference>
<evidence type="ECO:0000256" key="4">
    <source>
        <dbReference type="ARBA" id="ARBA00023014"/>
    </source>
</evidence>
<keyword evidence="2" id="KW-0479">Metal-binding</keyword>
<keyword evidence="7" id="KW-1185">Reference proteome</keyword>
<evidence type="ECO:0000313" key="7">
    <source>
        <dbReference type="Proteomes" id="UP000825933"/>
    </source>
</evidence>
<dbReference type="GO" id="GO:0003824">
    <property type="term" value="F:catalytic activity"/>
    <property type="evidence" value="ECO:0007669"/>
    <property type="project" value="InterPro"/>
</dbReference>
<protein>
    <submittedName>
        <fullName evidence="6">Radical SAM protein</fullName>
    </submittedName>
</protein>
<proteinExistence type="predicted"/>
<dbReference type="RefSeq" id="WP_223790155.1">
    <property type="nucleotide sequence ID" value="NZ_JAIOUQ010000001.1"/>
</dbReference>
<evidence type="ECO:0000256" key="1">
    <source>
        <dbReference type="ARBA" id="ARBA00022691"/>
    </source>
</evidence>
<comment type="caution">
    <text evidence="6">The sequence shown here is derived from an EMBL/GenBank/DDBJ whole genome shotgun (WGS) entry which is preliminary data.</text>
</comment>